<dbReference type="InterPro" id="IPR020471">
    <property type="entry name" value="AKR"/>
</dbReference>
<dbReference type="OrthoDB" id="249577at2"/>
<dbReference type="AlphaFoldDB" id="T0BHT7"/>
<dbReference type="InterPro" id="IPR023210">
    <property type="entry name" value="NADP_OxRdtase_dom"/>
</dbReference>
<accession>T0BHT7</accession>
<name>T0BHT7_ALIAG</name>
<dbReference type="InterPro" id="IPR036812">
    <property type="entry name" value="NAD(P)_OxRdtase_dom_sf"/>
</dbReference>
<dbReference type="STRING" id="1356854.N007_12480"/>
<dbReference type="PRINTS" id="PR00069">
    <property type="entry name" value="ALDKETRDTASE"/>
</dbReference>
<dbReference type="Pfam" id="PF00248">
    <property type="entry name" value="Aldo_ket_red"/>
    <property type="match status" value="1"/>
</dbReference>
<evidence type="ECO:0000313" key="2">
    <source>
        <dbReference type="EMBL" id="UNO50197.1"/>
    </source>
</evidence>
<organism evidence="2 3">
    <name type="scientific">Alicyclobacillus acidoterrestris (strain ATCC 49025 / DSM 3922 / CIP 106132 / NCIMB 13137 / GD3B)</name>
    <dbReference type="NCBI Taxonomy" id="1356854"/>
    <lineage>
        <taxon>Bacteria</taxon>
        <taxon>Bacillati</taxon>
        <taxon>Bacillota</taxon>
        <taxon>Bacilli</taxon>
        <taxon>Bacillales</taxon>
        <taxon>Alicyclobacillaceae</taxon>
        <taxon>Alicyclobacillus</taxon>
    </lineage>
</organism>
<protein>
    <submittedName>
        <fullName evidence="2">Aldo/keto reductase</fullName>
    </submittedName>
</protein>
<dbReference type="PANTHER" id="PTHR43364:SF4">
    <property type="entry name" value="NAD(P)-LINKED OXIDOREDUCTASE SUPERFAMILY PROTEIN"/>
    <property type="match status" value="1"/>
</dbReference>
<dbReference type="Proteomes" id="UP000829401">
    <property type="component" value="Chromosome"/>
</dbReference>
<dbReference type="Gene3D" id="3.20.20.100">
    <property type="entry name" value="NADP-dependent oxidoreductase domain"/>
    <property type="match status" value="1"/>
</dbReference>
<dbReference type="FunFam" id="3.20.20.100:FF:000004">
    <property type="entry name" value="Oxidoreductase, aldo/keto reductase"/>
    <property type="match status" value="1"/>
</dbReference>
<accession>A0A9E7D0V4</accession>
<reference evidence="3" key="1">
    <citation type="journal article" date="2022" name="G3 (Bethesda)">
        <title>Unveiling the complete genome sequence of Alicyclobacillus acidoterrestris DSM 3922T, a taint-producing strain.</title>
        <authorList>
            <person name="Leonardo I.C."/>
            <person name="Barreto Crespo M.T."/>
            <person name="Gaspar F.B."/>
        </authorList>
    </citation>
    <scope>NUCLEOTIDE SEQUENCE [LARGE SCALE GENOMIC DNA]</scope>
    <source>
        <strain evidence="3">DSM 3922</strain>
    </source>
</reference>
<dbReference type="EMBL" id="CP080467">
    <property type="protein sequence ID" value="UNO50197.1"/>
    <property type="molecule type" value="Genomic_DNA"/>
</dbReference>
<dbReference type="PANTHER" id="PTHR43364">
    <property type="entry name" value="NADH-SPECIFIC METHYLGLYOXAL REDUCTASE-RELATED"/>
    <property type="match status" value="1"/>
</dbReference>
<proteinExistence type="predicted"/>
<gene>
    <name evidence="2" type="ORF">K1I37_06910</name>
</gene>
<keyword evidence="3" id="KW-1185">Reference proteome</keyword>
<sequence length="325" mass="35573">MKYNYLGRSGLKVSALGLGTNSFGGRADEATSIRILNEAIERGINFIDTANIYTNTASETIIGKALAGGKRKDVILATKVGMPRGEAPNAGGSSRREIMEQIDESLRRLQTDYVDLYQIHTLDAKTPLEETLRALDDLVRAGKVRYIGASNYQAWELMKALNISEREHLSRYVAIQPCYSLADRTVEVELEPLCLSEGVGMIPYFPLAGGILTGKYAGGQTPSGSRIEKEPHFKQRLDEQRIALGDAVQSLAQELGTTAGALSIAWLMHRPSVSTVIVGASRPEQVADNAVSTQIELSAETLQRLDELSEPFKYTRPFAVFRPLA</sequence>
<dbReference type="eggNOG" id="COG0667">
    <property type="taxonomic scope" value="Bacteria"/>
</dbReference>
<dbReference type="GO" id="GO:0005829">
    <property type="term" value="C:cytosol"/>
    <property type="evidence" value="ECO:0007669"/>
    <property type="project" value="UniProtKB-ARBA"/>
</dbReference>
<evidence type="ECO:0000256" key="1">
    <source>
        <dbReference type="ARBA" id="ARBA00023002"/>
    </source>
</evidence>
<dbReference type="InterPro" id="IPR050523">
    <property type="entry name" value="AKR_Detox_Biosynth"/>
</dbReference>
<dbReference type="RefSeq" id="WP_021297553.1">
    <property type="nucleotide sequence ID" value="NZ_AURB01000156.1"/>
</dbReference>
<dbReference type="SUPFAM" id="SSF51430">
    <property type="entry name" value="NAD(P)-linked oxidoreductase"/>
    <property type="match status" value="1"/>
</dbReference>
<keyword evidence="1" id="KW-0560">Oxidoreductase</keyword>
<evidence type="ECO:0000313" key="3">
    <source>
        <dbReference type="Proteomes" id="UP000829401"/>
    </source>
</evidence>
<dbReference type="GO" id="GO:0016491">
    <property type="term" value="F:oxidoreductase activity"/>
    <property type="evidence" value="ECO:0007669"/>
    <property type="project" value="UniProtKB-KW"/>
</dbReference>
<dbReference type="KEGG" id="aaco:K1I37_06910"/>